<name>M4E3A0_BRACM</name>
<dbReference type="HOGENOM" id="CLU_1920041_0_0_1"/>
<dbReference type="Gramene" id="Bra023251.1">
    <property type="protein sequence ID" value="Bra023251.1-P"/>
    <property type="gene ID" value="Bra023251"/>
</dbReference>
<dbReference type="Proteomes" id="UP000011750">
    <property type="component" value="Chromosome A09"/>
</dbReference>
<dbReference type="InParanoid" id="M4E3A0"/>
<dbReference type="EnsemblPlants" id="Bra023251.1">
    <property type="protein sequence ID" value="Bra023251.1-P"/>
    <property type="gene ID" value="Bra023251"/>
</dbReference>
<organism evidence="1 2">
    <name type="scientific">Brassica campestris</name>
    <name type="common">Field mustard</name>
    <dbReference type="NCBI Taxonomy" id="3711"/>
    <lineage>
        <taxon>Eukaryota</taxon>
        <taxon>Viridiplantae</taxon>
        <taxon>Streptophyta</taxon>
        <taxon>Embryophyta</taxon>
        <taxon>Tracheophyta</taxon>
        <taxon>Spermatophyta</taxon>
        <taxon>Magnoliopsida</taxon>
        <taxon>eudicotyledons</taxon>
        <taxon>Gunneridae</taxon>
        <taxon>Pentapetalae</taxon>
        <taxon>rosids</taxon>
        <taxon>malvids</taxon>
        <taxon>Brassicales</taxon>
        <taxon>Brassicaceae</taxon>
        <taxon>Brassiceae</taxon>
        <taxon>Brassica</taxon>
    </lineage>
</organism>
<accession>M4E3A0</accession>
<reference evidence="1 2" key="1">
    <citation type="journal article" date="2011" name="Nat. Genet.">
        <title>The genome of the mesopolyploid crop species Brassica rapa.</title>
        <authorList>
            <consortium name="Brassica rapa Genome Sequencing Project Consortium"/>
            <person name="Wang X."/>
            <person name="Wang H."/>
            <person name="Wang J."/>
            <person name="Sun R."/>
            <person name="Wu J."/>
            <person name="Liu S."/>
            <person name="Bai Y."/>
            <person name="Mun J.H."/>
            <person name="Bancroft I."/>
            <person name="Cheng F."/>
            <person name="Huang S."/>
            <person name="Li X."/>
            <person name="Hua W."/>
            <person name="Wang J."/>
            <person name="Wang X."/>
            <person name="Freeling M."/>
            <person name="Pires J.C."/>
            <person name="Paterson A.H."/>
            <person name="Chalhoub B."/>
            <person name="Wang B."/>
            <person name="Hayward A."/>
            <person name="Sharpe A.G."/>
            <person name="Park B.S."/>
            <person name="Weisshaar B."/>
            <person name="Liu B."/>
            <person name="Li B."/>
            <person name="Liu B."/>
            <person name="Tong C."/>
            <person name="Song C."/>
            <person name="Duran C."/>
            <person name="Peng C."/>
            <person name="Geng C."/>
            <person name="Koh C."/>
            <person name="Lin C."/>
            <person name="Edwards D."/>
            <person name="Mu D."/>
            <person name="Shen D."/>
            <person name="Soumpourou E."/>
            <person name="Li F."/>
            <person name="Fraser F."/>
            <person name="Conant G."/>
            <person name="Lassalle G."/>
            <person name="King G.J."/>
            <person name="Bonnema G."/>
            <person name="Tang H."/>
            <person name="Wang H."/>
            <person name="Belcram H."/>
            <person name="Zhou H."/>
            <person name="Hirakawa H."/>
            <person name="Abe H."/>
            <person name="Guo H."/>
            <person name="Wang H."/>
            <person name="Jin H."/>
            <person name="Parkin I.A."/>
            <person name="Batley J."/>
            <person name="Kim J.S."/>
            <person name="Just J."/>
            <person name="Li J."/>
            <person name="Xu J."/>
            <person name="Deng J."/>
            <person name="Kim J.A."/>
            <person name="Li J."/>
            <person name="Yu J."/>
            <person name="Meng J."/>
            <person name="Wang J."/>
            <person name="Min J."/>
            <person name="Poulain J."/>
            <person name="Wang J."/>
            <person name="Hatakeyama K."/>
            <person name="Wu K."/>
            <person name="Wang L."/>
            <person name="Fang L."/>
            <person name="Trick M."/>
            <person name="Links M.G."/>
            <person name="Zhao M."/>
            <person name="Jin M."/>
            <person name="Ramchiary N."/>
            <person name="Drou N."/>
            <person name="Berkman P.J."/>
            <person name="Cai Q."/>
            <person name="Huang Q."/>
            <person name="Li R."/>
            <person name="Tabata S."/>
            <person name="Cheng S."/>
            <person name="Zhang S."/>
            <person name="Zhang S."/>
            <person name="Huang S."/>
            <person name="Sato S."/>
            <person name="Sun S."/>
            <person name="Kwon S.J."/>
            <person name="Choi S.R."/>
            <person name="Lee T.H."/>
            <person name="Fan W."/>
            <person name="Zhao X."/>
            <person name="Tan X."/>
            <person name="Xu X."/>
            <person name="Wang Y."/>
            <person name="Qiu Y."/>
            <person name="Yin Y."/>
            <person name="Li Y."/>
            <person name="Du Y."/>
            <person name="Liao Y."/>
            <person name="Lim Y."/>
            <person name="Narusaka Y."/>
            <person name="Wang Y."/>
            <person name="Wang Z."/>
            <person name="Li Z."/>
            <person name="Wang Z."/>
            <person name="Xiong Z."/>
            <person name="Zhang Z."/>
        </authorList>
    </citation>
    <scope>NUCLEOTIDE SEQUENCE [LARGE SCALE GENOMIC DNA]</scope>
    <source>
        <strain evidence="1 2">cv. Chiifu-401-42</strain>
    </source>
</reference>
<evidence type="ECO:0000313" key="1">
    <source>
        <dbReference type="EnsemblPlants" id="Bra023251.1-P"/>
    </source>
</evidence>
<evidence type="ECO:0000313" key="2">
    <source>
        <dbReference type="Proteomes" id="UP000011750"/>
    </source>
</evidence>
<sequence length="132" mass="15069">MHPKSKENPNKGPYWMKGCSRKLEMEIGFSHPVPTAVGSSSSGSQRACPTRAAVFRMANQTRTAKHVDLRGSVRGTRDYKQIYSSSTLQDIIEDASDASWRINTHQYVRIELEMKTTMHASKAKLRWWILEE</sequence>
<dbReference type="AlphaFoldDB" id="M4E3A0"/>
<reference evidence="1" key="3">
    <citation type="submission" date="2023-03" db="UniProtKB">
        <authorList>
            <consortium name="EnsemblPlants"/>
        </authorList>
    </citation>
    <scope>IDENTIFICATION</scope>
    <source>
        <strain evidence="1">cv. Chiifu-401-42</strain>
    </source>
</reference>
<protein>
    <submittedName>
        <fullName evidence="1">Uncharacterized protein</fullName>
    </submittedName>
</protein>
<reference evidence="1 2" key="2">
    <citation type="journal article" date="2018" name="Hortic Res">
        <title>Improved Brassica rapa reference genome by single-molecule sequencing and chromosome conformation capture technologies.</title>
        <authorList>
            <person name="Zhang L."/>
            <person name="Cai X."/>
            <person name="Wu J."/>
            <person name="Liu M."/>
            <person name="Grob S."/>
            <person name="Cheng F."/>
            <person name="Liang J."/>
            <person name="Cai C."/>
            <person name="Liu Z."/>
            <person name="Liu B."/>
            <person name="Wang F."/>
            <person name="Li S."/>
            <person name="Liu F."/>
            <person name="Li X."/>
            <person name="Cheng L."/>
            <person name="Yang W."/>
            <person name="Li M.H."/>
            <person name="Grossniklaus U."/>
            <person name="Zheng H."/>
            <person name="Wang X."/>
        </authorList>
    </citation>
    <scope>NUCLEOTIDE SEQUENCE [LARGE SCALE GENOMIC DNA]</scope>
    <source>
        <strain evidence="1 2">cv. Chiifu-401-42</strain>
    </source>
</reference>
<proteinExistence type="predicted"/>
<keyword evidence="2" id="KW-1185">Reference proteome</keyword>